<dbReference type="EMBL" id="JANEYF010003362">
    <property type="protein sequence ID" value="KAJ8937020.1"/>
    <property type="molecule type" value="Genomic_DNA"/>
</dbReference>
<feature type="region of interest" description="Disordered" evidence="1">
    <location>
        <begin position="65"/>
        <end position="104"/>
    </location>
</feature>
<evidence type="ECO:0000313" key="3">
    <source>
        <dbReference type="Proteomes" id="UP001162156"/>
    </source>
</evidence>
<protein>
    <submittedName>
        <fullName evidence="2">Uncharacterized protein</fullName>
    </submittedName>
</protein>
<accession>A0AAV8XDB4</accession>
<reference evidence="2" key="1">
    <citation type="journal article" date="2023" name="Insect Mol. Biol.">
        <title>Genome sequencing provides insights into the evolution of gene families encoding plant cell wall-degrading enzymes in longhorned beetles.</title>
        <authorList>
            <person name="Shin N.R."/>
            <person name="Okamura Y."/>
            <person name="Kirsch R."/>
            <person name="Pauchet Y."/>
        </authorList>
    </citation>
    <scope>NUCLEOTIDE SEQUENCE</scope>
    <source>
        <strain evidence="2">RBIC_L_NR</strain>
    </source>
</reference>
<dbReference type="Proteomes" id="UP001162156">
    <property type="component" value="Unassembled WGS sequence"/>
</dbReference>
<comment type="caution">
    <text evidence="2">The sequence shown here is derived from an EMBL/GenBank/DDBJ whole genome shotgun (WGS) entry which is preliminary data.</text>
</comment>
<sequence>MEKVHQEMKTPSRFTFDAAQDHKKRFFGFGQTKKKASTSTAPNQQLLQQQASQGTVVMCGALTKRRGSDRSLSGSAHELAVSGVKDSKVPHSHSQSNLSDIPYR</sequence>
<organism evidence="2 3">
    <name type="scientific">Rhamnusium bicolor</name>
    <dbReference type="NCBI Taxonomy" id="1586634"/>
    <lineage>
        <taxon>Eukaryota</taxon>
        <taxon>Metazoa</taxon>
        <taxon>Ecdysozoa</taxon>
        <taxon>Arthropoda</taxon>
        <taxon>Hexapoda</taxon>
        <taxon>Insecta</taxon>
        <taxon>Pterygota</taxon>
        <taxon>Neoptera</taxon>
        <taxon>Endopterygota</taxon>
        <taxon>Coleoptera</taxon>
        <taxon>Polyphaga</taxon>
        <taxon>Cucujiformia</taxon>
        <taxon>Chrysomeloidea</taxon>
        <taxon>Cerambycidae</taxon>
        <taxon>Lepturinae</taxon>
        <taxon>Rhagiini</taxon>
        <taxon>Rhamnusium</taxon>
    </lineage>
</organism>
<gene>
    <name evidence="2" type="ORF">NQ314_012102</name>
</gene>
<dbReference type="AlphaFoldDB" id="A0AAV8XDB4"/>
<evidence type="ECO:0000313" key="2">
    <source>
        <dbReference type="EMBL" id="KAJ8937020.1"/>
    </source>
</evidence>
<evidence type="ECO:0000256" key="1">
    <source>
        <dbReference type="SAM" id="MobiDB-lite"/>
    </source>
</evidence>
<proteinExistence type="predicted"/>
<name>A0AAV8XDB4_9CUCU</name>
<keyword evidence="3" id="KW-1185">Reference proteome</keyword>
<feature type="compositionally biased region" description="Polar residues" evidence="1">
    <location>
        <begin position="92"/>
        <end position="104"/>
    </location>
</feature>